<accession>A0ABS3RGA5</accession>
<sequence>MNRVRRQGRSAATRWKTYGATTAAVTTAAVLGATAVDADDGWYRSLSKPPWQPPSWAFGAVWTPLYASIAWATGRALLRARGAERRALAASVGTNLALNAAWNHLFFGLRSPSAGVAGTVLLDASNAELLRRAARIDTAAALALLPYAAWCGFATALNIDIAVRNRPGAATG</sequence>
<keyword evidence="5 6" id="KW-0472">Membrane</keyword>
<evidence type="ECO:0000256" key="5">
    <source>
        <dbReference type="ARBA" id="ARBA00023136"/>
    </source>
</evidence>
<dbReference type="PIRSF" id="PIRSF005859">
    <property type="entry name" value="PBR"/>
    <property type="match status" value="1"/>
</dbReference>
<dbReference type="InterPro" id="IPR038330">
    <property type="entry name" value="TspO/MBR-related_sf"/>
</dbReference>
<evidence type="ECO:0000313" key="8">
    <source>
        <dbReference type="Proteomes" id="UP000666915"/>
    </source>
</evidence>
<dbReference type="Proteomes" id="UP000666915">
    <property type="component" value="Unassembled WGS sequence"/>
</dbReference>
<evidence type="ECO:0000256" key="4">
    <source>
        <dbReference type="ARBA" id="ARBA00022989"/>
    </source>
</evidence>
<dbReference type="RefSeq" id="WP_208273233.1">
    <property type="nucleotide sequence ID" value="NZ_BAAAGM010000005.1"/>
</dbReference>
<proteinExistence type="inferred from homology"/>
<comment type="subcellular location">
    <subcellularLocation>
        <location evidence="1">Membrane</location>
        <topology evidence="1">Multi-pass membrane protein</topology>
    </subcellularLocation>
</comment>
<protein>
    <submittedName>
        <fullName evidence="7">Tryptophan-rich sensory protein</fullName>
    </submittedName>
</protein>
<dbReference type="PANTHER" id="PTHR10057">
    <property type="entry name" value="PERIPHERAL-TYPE BENZODIAZEPINE RECEPTOR"/>
    <property type="match status" value="1"/>
</dbReference>
<evidence type="ECO:0000256" key="2">
    <source>
        <dbReference type="ARBA" id="ARBA00007524"/>
    </source>
</evidence>
<keyword evidence="3 6" id="KW-0812">Transmembrane</keyword>
<dbReference type="Gene3D" id="1.20.1260.100">
    <property type="entry name" value="TspO/MBR protein"/>
    <property type="match status" value="1"/>
</dbReference>
<keyword evidence="4 6" id="KW-1133">Transmembrane helix</keyword>
<dbReference type="InterPro" id="IPR004307">
    <property type="entry name" value="TspO_MBR"/>
</dbReference>
<dbReference type="PANTHER" id="PTHR10057:SF0">
    <property type="entry name" value="TRANSLOCATOR PROTEIN"/>
    <property type="match status" value="1"/>
</dbReference>
<gene>
    <name evidence="7" type="ORF">J4557_44610</name>
</gene>
<evidence type="ECO:0000256" key="3">
    <source>
        <dbReference type="ARBA" id="ARBA00022692"/>
    </source>
</evidence>
<comment type="similarity">
    <text evidence="2">Belongs to the TspO/BZRP family.</text>
</comment>
<keyword evidence="8" id="KW-1185">Reference proteome</keyword>
<reference evidence="7 8" key="1">
    <citation type="submission" date="2021-03" db="EMBL/GenBank/DDBJ databases">
        <authorList>
            <person name="Kanchanasin P."/>
            <person name="Saeng-In P."/>
            <person name="Phongsopitanun W."/>
            <person name="Yuki M."/>
            <person name="Kudo T."/>
            <person name="Ohkuma M."/>
            <person name="Tanasupawat S."/>
        </authorList>
    </citation>
    <scope>NUCLEOTIDE SEQUENCE [LARGE SCALE GENOMIC DNA]</scope>
    <source>
        <strain evidence="7 8">L46</strain>
    </source>
</reference>
<evidence type="ECO:0000313" key="7">
    <source>
        <dbReference type="EMBL" id="MBO2444623.1"/>
    </source>
</evidence>
<evidence type="ECO:0000256" key="6">
    <source>
        <dbReference type="SAM" id="Phobius"/>
    </source>
</evidence>
<dbReference type="Pfam" id="PF03073">
    <property type="entry name" value="TspO_MBR"/>
    <property type="match status" value="1"/>
</dbReference>
<organism evidence="7 8">
    <name type="scientific">Actinomadura nitritigenes</name>
    <dbReference type="NCBI Taxonomy" id="134602"/>
    <lineage>
        <taxon>Bacteria</taxon>
        <taxon>Bacillati</taxon>
        <taxon>Actinomycetota</taxon>
        <taxon>Actinomycetes</taxon>
        <taxon>Streptosporangiales</taxon>
        <taxon>Thermomonosporaceae</taxon>
        <taxon>Actinomadura</taxon>
    </lineage>
</organism>
<feature type="transmembrane region" description="Helical" evidence="6">
    <location>
        <begin position="54"/>
        <end position="78"/>
    </location>
</feature>
<name>A0ABS3RGA5_9ACTN</name>
<dbReference type="EMBL" id="JAGEOK010000049">
    <property type="protein sequence ID" value="MBO2444623.1"/>
    <property type="molecule type" value="Genomic_DNA"/>
</dbReference>
<dbReference type="CDD" id="cd15904">
    <property type="entry name" value="TSPO_MBR"/>
    <property type="match status" value="1"/>
</dbReference>
<comment type="caution">
    <text evidence="7">The sequence shown here is derived from an EMBL/GenBank/DDBJ whole genome shotgun (WGS) entry which is preliminary data.</text>
</comment>
<evidence type="ECO:0000256" key="1">
    <source>
        <dbReference type="ARBA" id="ARBA00004141"/>
    </source>
</evidence>